<evidence type="ECO:0000256" key="3">
    <source>
        <dbReference type="ARBA" id="ARBA00011738"/>
    </source>
</evidence>
<dbReference type="PRINTS" id="PR00800">
    <property type="entry name" value="YHDCRBOXLASE"/>
</dbReference>
<dbReference type="PANTHER" id="PTHR11999">
    <property type="entry name" value="GROUP II PYRIDOXAL-5-PHOSPHATE DECARBOXYLASE"/>
    <property type="match status" value="1"/>
</dbReference>
<dbReference type="Gene3D" id="1.25.40.10">
    <property type="entry name" value="Tetratricopeptide repeat domain"/>
    <property type="match status" value="1"/>
</dbReference>
<dbReference type="CDD" id="cd06450">
    <property type="entry name" value="DOPA_deC_like"/>
    <property type="match status" value="1"/>
</dbReference>
<dbReference type="Pfam" id="PF00282">
    <property type="entry name" value="Pyridoxal_deC"/>
    <property type="match status" value="1"/>
</dbReference>
<dbReference type="InterPro" id="IPR015421">
    <property type="entry name" value="PyrdxlP-dep_Trfase_major"/>
</dbReference>
<comment type="similarity">
    <text evidence="2">Belongs to the group II decarboxylase family.</text>
</comment>
<dbReference type="EC" id="4.1.1.22" evidence="4"/>
<dbReference type="Gene3D" id="3.90.1150.10">
    <property type="entry name" value="Aspartate Aminotransferase, domain 1"/>
    <property type="match status" value="1"/>
</dbReference>
<dbReference type="InterPro" id="IPR000547">
    <property type="entry name" value="Clathrin_H-chain/VPS_repeat"/>
</dbReference>
<evidence type="ECO:0000313" key="14">
    <source>
        <dbReference type="EMBL" id="CAF3858985.1"/>
    </source>
</evidence>
<dbReference type="SMART" id="SM00299">
    <property type="entry name" value="CLH"/>
    <property type="match status" value="1"/>
</dbReference>
<evidence type="ECO:0000256" key="7">
    <source>
        <dbReference type="ARBA" id="ARBA00022898"/>
    </source>
</evidence>
<dbReference type="Gene3D" id="3.40.640.10">
    <property type="entry name" value="Type I PLP-dependent aspartate aminotransferase-like (Major domain)"/>
    <property type="match status" value="1"/>
</dbReference>
<comment type="caution">
    <text evidence="13">The sequence shown here is derived from an EMBL/GenBank/DDBJ whole genome shotgun (WGS) entry which is preliminary data.</text>
</comment>
<reference evidence="13" key="1">
    <citation type="submission" date="2021-02" db="EMBL/GenBank/DDBJ databases">
        <authorList>
            <person name="Nowell W R."/>
        </authorList>
    </citation>
    <scope>NUCLEOTIDE SEQUENCE</scope>
</reference>
<dbReference type="InterPro" id="IPR010977">
    <property type="entry name" value="Aromatic_deC"/>
</dbReference>
<dbReference type="GO" id="GO:0030170">
    <property type="term" value="F:pyridoxal phosphate binding"/>
    <property type="evidence" value="ECO:0007669"/>
    <property type="project" value="InterPro"/>
</dbReference>
<dbReference type="GO" id="GO:0001694">
    <property type="term" value="P:histamine biosynthetic process"/>
    <property type="evidence" value="ECO:0007669"/>
    <property type="project" value="TreeGrafter"/>
</dbReference>
<dbReference type="Gene3D" id="1.20.1340.10">
    <property type="entry name" value="dopa decarboxylase, N-terminal domain"/>
    <property type="match status" value="1"/>
</dbReference>
<dbReference type="EMBL" id="CAJOBC010005300">
    <property type="protein sequence ID" value="CAF3858985.1"/>
    <property type="molecule type" value="Genomic_DNA"/>
</dbReference>
<dbReference type="Pfam" id="PF23556">
    <property type="entry name" value="TPR_Vps41"/>
    <property type="match status" value="1"/>
</dbReference>
<sequence>MKSYSTGQTTNQVPRFSLYRTYVKHLIDDKKTEEAVKLFQEVYKTSEEWEKQIIAFLQRNELQVITPYIPTTTIKLSPVVYEQVLNEYLNQKKYDILKQLLTEWPSELYDLNCIERKIRLQLTDENTSVTLLECSAIIMKNPQAFELIVRQNLYKQVLPKVETLLRIDRQRALDLLVEQVVSALENNRLFLHLYLDALFNKNAKESSKYHTLQVTLYSEFDPDKLMTFLRKATYNIPEALAVCEKKRLYRETVFLYGRAGNPTVALRIILTELNDINYAIEFCREQGINTLWTQLIEQSRNKPAFISGLLNNAGSDINPQILINNINTNMQIPGLRDSLCKIMQDYNIQMSLSECCRKIIVQDCLSLRKKTVDLLQHGYLVKGKEMIDFIADYLSTVRDRRVYPNVKPGYMRPLIAEDAPREGESWNSIFEDIERVIMPGHSCLFHILKDMLANGLGQLGFTWVRTKESLNGLHRLIVSLFQASSPACTELETVVMDWLAKMIGLPNDFLHSHADTTGGGVIQTTASDATLVALLAARKEAIHRVQSQFPYLNPSEINGRLVAYCSDQAHSSVEKACLIGLVKLNLVPSDDKLRLRGSALRQAIAKDKENGLIPFYLCATLGTTGACAFDNLVELGPICDREHIWIHVDAAYAGTAFLCPEFRHFMDGVQYTQSFAFNPSKWMLVHFDCTAMWVKTSASLHRAFNVDPLYLQHENAGVAIDYMHWQVPLSRRFRALKLWFVIRSFGVEGLQRHVRHGVNMGRLFESYVKSDERFEIPADRHLGLVVFRLKGDNELTEQLLKEINGGGQIHCVPASIKGKYIIRFTVTSTETTADDIERDWRIIKVAATKILAPLMNVSPQSRRRKMRTLHDDFRMSLVLSNTPHSPCLINGSFAAILPLDSNHVFQMTHELSQRALKHSPFPVTTRRRPKKIFGIDQKQMSVDRGLKPMLSTLVDHVQSIPIISRQGSLDSRIEEILDMESTGTHGSSSPAETPPKGGEQQQQQTTTIFNKSPKNMKISSTDELSNISNIPAENHDLQNGHARDDNEIRITVPRVNKLKCKRIINN</sequence>
<keyword evidence="6" id="KW-0210">Decarboxylase</keyword>
<dbReference type="Proteomes" id="UP000681722">
    <property type="component" value="Unassembled WGS sequence"/>
</dbReference>
<evidence type="ECO:0000256" key="2">
    <source>
        <dbReference type="ARBA" id="ARBA00009533"/>
    </source>
</evidence>
<dbReference type="FunFam" id="3.90.1150.10:FF:000018">
    <property type="entry name" value="Histidine decarboxylase"/>
    <property type="match status" value="1"/>
</dbReference>
<evidence type="ECO:0000313" key="13">
    <source>
        <dbReference type="EMBL" id="CAF1093604.1"/>
    </source>
</evidence>
<dbReference type="PROSITE" id="PS50236">
    <property type="entry name" value="CHCR"/>
    <property type="match status" value="1"/>
</dbReference>
<dbReference type="GO" id="GO:0004398">
    <property type="term" value="F:histidine decarboxylase activity"/>
    <property type="evidence" value="ECO:0007669"/>
    <property type="project" value="UniProtKB-EC"/>
</dbReference>
<keyword evidence="15" id="KW-1185">Reference proteome</keyword>
<feature type="region of interest" description="Disordered" evidence="12">
    <location>
        <begin position="981"/>
        <end position="1005"/>
    </location>
</feature>
<dbReference type="GO" id="GO:0006548">
    <property type="term" value="P:L-histidine catabolic process"/>
    <property type="evidence" value="ECO:0007669"/>
    <property type="project" value="TreeGrafter"/>
</dbReference>
<keyword evidence="8" id="KW-0456">Lyase</keyword>
<evidence type="ECO:0000256" key="8">
    <source>
        <dbReference type="ARBA" id="ARBA00023239"/>
    </source>
</evidence>
<dbReference type="InterPro" id="IPR015422">
    <property type="entry name" value="PyrdxlP-dep_Trfase_small"/>
</dbReference>
<dbReference type="InterPro" id="IPR015424">
    <property type="entry name" value="PyrdxlP-dep_Trfase"/>
</dbReference>
<name>A0A814NQK6_9BILA</name>
<feature type="modified residue" description="N6-(pyridoxal phosphate)lysine" evidence="10">
    <location>
        <position position="681"/>
    </location>
</feature>
<feature type="compositionally biased region" description="Polar residues" evidence="12">
    <location>
        <begin position="981"/>
        <end position="991"/>
    </location>
</feature>
<dbReference type="InterPro" id="IPR002129">
    <property type="entry name" value="PyrdxlP-dep_de-COase"/>
</dbReference>
<dbReference type="PANTHER" id="PTHR11999:SF68">
    <property type="entry name" value="HISTIDINE DECARBOXYLASE"/>
    <property type="match status" value="1"/>
</dbReference>
<dbReference type="OrthoDB" id="639767at2759"/>
<dbReference type="SUPFAM" id="SSF53383">
    <property type="entry name" value="PLP-dependent transferases"/>
    <property type="match status" value="1"/>
</dbReference>
<evidence type="ECO:0000256" key="11">
    <source>
        <dbReference type="PROSITE-ProRule" id="PRU01006"/>
    </source>
</evidence>
<comment type="cofactor">
    <cofactor evidence="1 10">
        <name>pyridoxal 5'-phosphate</name>
        <dbReference type="ChEBI" id="CHEBI:597326"/>
    </cofactor>
</comment>
<dbReference type="Proteomes" id="UP000663829">
    <property type="component" value="Unassembled WGS sequence"/>
</dbReference>
<dbReference type="EMBL" id="CAJNOQ010005300">
    <property type="protein sequence ID" value="CAF1093604.1"/>
    <property type="molecule type" value="Genomic_DNA"/>
</dbReference>
<dbReference type="GO" id="GO:0006886">
    <property type="term" value="P:intracellular protein transport"/>
    <property type="evidence" value="ECO:0007669"/>
    <property type="project" value="UniProtKB-UniRule"/>
</dbReference>
<protein>
    <recommendedName>
        <fullName evidence="9">Histidine decarboxylase</fullName>
        <ecNumber evidence="4">4.1.1.22</ecNumber>
    </recommendedName>
</protein>
<evidence type="ECO:0000313" key="15">
    <source>
        <dbReference type="Proteomes" id="UP000663829"/>
    </source>
</evidence>
<organism evidence="13 15">
    <name type="scientific">Didymodactylos carnosus</name>
    <dbReference type="NCBI Taxonomy" id="1234261"/>
    <lineage>
        <taxon>Eukaryota</taxon>
        <taxon>Metazoa</taxon>
        <taxon>Spiralia</taxon>
        <taxon>Gnathifera</taxon>
        <taxon>Rotifera</taxon>
        <taxon>Eurotatoria</taxon>
        <taxon>Bdelloidea</taxon>
        <taxon>Philodinida</taxon>
        <taxon>Philodinidae</taxon>
        <taxon>Didymodactylos</taxon>
    </lineage>
</organism>
<keyword evidence="5" id="KW-0127">Catecholamine biosynthesis</keyword>
<keyword evidence="7 10" id="KW-0663">Pyridoxal phosphate</keyword>
<dbReference type="InterPro" id="IPR021115">
    <property type="entry name" value="Pyridoxal-P_BS"/>
</dbReference>
<gene>
    <name evidence="13" type="ORF">GPM918_LOCUS18389</name>
    <name evidence="14" type="ORF">SRO942_LOCUS18386</name>
</gene>
<evidence type="ECO:0000256" key="5">
    <source>
        <dbReference type="ARBA" id="ARBA00022584"/>
    </source>
</evidence>
<dbReference type="GO" id="GO:0005737">
    <property type="term" value="C:cytoplasm"/>
    <property type="evidence" value="ECO:0007669"/>
    <property type="project" value="TreeGrafter"/>
</dbReference>
<comment type="subunit">
    <text evidence="3">Homodimer.</text>
</comment>
<evidence type="ECO:0000256" key="6">
    <source>
        <dbReference type="ARBA" id="ARBA00022793"/>
    </source>
</evidence>
<evidence type="ECO:0000256" key="9">
    <source>
        <dbReference type="ARBA" id="ARBA00039946"/>
    </source>
</evidence>
<evidence type="ECO:0000256" key="10">
    <source>
        <dbReference type="PIRSR" id="PIRSR602129-50"/>
    </source>
</evidence>
<proteinExistence type="inferred from homology"/>
<dbReference type="FunFam" id="3.40.640.10:FF:000025">
    <property type="entry name" value="Histidine decarboxylase"/>
    <property type="match status" value="1"/>
</dbReference>
<dbReference type="AlphaFoldDB" id="A0A814NQK6"/>
<dbReference type="GO" id="GO:0042423">
    <property type="term" value="P:catecholamine biosynthetic process"/>
    <property type="evidence" value="ECO:0007669"/>
    <property type="project" value="UniProtKB-KW"/>
</dbReference>
<dbReference type="InterPro" id="IPR011990">
    <property type="entry name" value="TPR-like_helical_dom_sf"/>
</dbReference>
<dbReference type="GO" id="GO:0016192">
    <property type="term" value="P:vesicle-mediated transport"/>
    <property type="evidence" value="ECO:0007669"/>
    <property type="project" value="InterPro"/>
</dbReference>
<evidence type="ECO:0000256" key="12">
    <source>
        <dbReference type="SAM" id="MobiDB-lite"/>
    </source>
</evidence>
<evidence type="ECO:0000256" key="1">
    <source>
        <dbReference type="ARBA" id="ARBA00001933"/>
    </source>
</evidence>
<dbReference type="PROSITE" id="PS00392">
    <property type="entry name" value="DDC_GAD_HDC_YDC"/>
    <property type="match status" value="1"/>
</dbReference>
<accession>A0A814NQK6</accession>
<feature type="repeat" description="CHCR" evidence="11">
    <location>
        <begin position="164"/>
        <end position="308"/>
    </location>
</feature>
<evidence type="ECO:0000256" key="4">
    <source>
        <dbReference type="ARBA" id="ARBA00012320"/>
    </source>
</evidence>